<dbReference type="SMART" id="SM00717">
    <property type="entry name" value="SANT"/>
    <property type="match status" value="2"/>
</dbReference>
<evidence type="ECO:0000313" key="3">
    <source>
        <dbReference type="EMBL" id="TFY82929.1"/>
    </source>
</evidence>
<protein>
    <recommendedName>
        <fullName evidence="2">SANT domain-containing protein</fullName>
    </recommendedName>
</protein>
<feature type="region of interest" description="Disordered" evidence="1">
    <location>
        <begin position="1"/>
        <end position="22"/>
    </location>
</feature>
<dbReference type="EMBL" id="SFCI01000066">
    <property type="protein sequence ID" value="TFY82929.1"/>
    <property type="molecule type" value="Genomic_DNA"/>
</dbReference>
<accession>A0A4Z0AAE8</accession>
<dbReference type="PANTHER" id="PTHR13992:SF39">
    <property type="entry name" value="SMRTER, ISOFORM G"/>
    <property type="match status" value="1"/>
</dbReference>
<dbReference type="STRING" id="135208.A0A4Z0AAE8"/>
<feature type="region of interest" description="Disordered" evidence="1">
    <location>
        <begin position="755"/>
        <end position="787"/>
    </location>
</feature>
<feature type="region of interest" description="Disordered" evidence="1">
    <location>
        <begin position="801"/>
        <end position="833"/>
    </location>
</feature>
<proteinExistence type="predicted"/>
<comment type="caution">
    <text evidence="3">The sequence shown here is derived from an EMBL/GenBank/DDBJ whole genome shotgun (WGS) entry which is preliminary data.</text>
</comment>
<dbReference type="OrthoDB" id="10258692at2759"/>
<sequence>MELSQSPQVGWKETPIEPPLAVESEASIPPAALTITKIKAVSPAPDVQMDMPQPIPPALASPIEQKPEAWRQPRIEPVLSQASLPPSSTVTEPTPPTEGRAAAQVSSLVSSTERSLSLKSAAPLEAPLSISVAPLRPSEPEDLAEVPAPPSVPKTVVDLVEGRNMSWQTKEARSLQEALQLVVSARQMYDRQPREARVTPVLMANHALHRPLLASTSTPESLMDEVLTENGRATRDPGGKDQALASAISGYARSMAESLRALDNLSQIAVPEEVATVTGRTTRRSAAVLGDAVRSDLEMEQIIASLGNEDMMDPAHLSLRNVATIPDMISVTHGTVDYMFDDTNNVVDDPASFYETGRRMGSWTEEEQVIFLEKFAAHPKQFGIIADGLPHKTQAECVQFYYMHKKKVIDFRRLVSRYGPRKRGGRKTDKKKGNALLADILKHDAEVSKRSKTSNGRRKRTVAAVSGEPRRANSRRTAVQAAQVEQTPTTTPTPEPEAEPRPKRRRVGNSRLTTQPLEPEDVDCDATDVEPQPRPRRARKTRKTRGAVAVSVTPPDVESPVVETRASTRFIDQTESTSRRKATAATVHWSDDDKALFLKLLSQYGDDFKRIAASMPNKTTIQVSAFYKTNQVDLDLKQVAACAPKRSPTPDMSSENGKAVPPLPGTGIMSPSTNTIILANGIESTSLSMIPYEASEKATRVFDASVSLAGLPYPPAVSDTMHGLVDDASKRPYTQILPRPRTASGDYPSDLRVVDAQPPPPYSPFSQKPYTYSTPHPSPNPLFSPPPPIVSGLFSVTSPPVPPFGVSASQPRLGGPVVASYTESRLPGSLDSH</sequence>
<dbReference type="Pfam" id="PF00249">
    <property type="entry name" value="Myb_DNA-binding"/>
    <property type="match status" value="2"/>
</dbReference>
<organism evidence="3 4">
    <name type="scientific">Hericium alpestre</name>
    <dbReference type="NCBI Taxonomy" id="135208"/>
    <lineage>
        <taxon>Eukaryota</taxon>
        <taxon>Fungi</taxon>
        <taxon>Dikarya</taxon>
        <taxon>Basidiomycota</taxon>
        <taxon>Agaricomycotina</taxon>
        <taxon>Agaricomycetes</taxon>
        <taxon>Russulales</taxon>
        <taxon>Hericiaceae</taxon>
        <taxon>Hericium</taxon>
    </lineage>
</organism>
<evidence type="ECO:0000313" key="4">
    <source>
        <dbReference type="Proteomes" id="UP000298061"/>
    </source>
</evidence>
<dbReference type="GO" id="GO:0034967">
    <property type="term" value="C:Set3 complex"/>
    <property type="evidence" value="ECO:0007669"/>
    <property type="project" value="TreeGrafter"/>
</dbReference>
<dbReference type="InterPro" id="IPR017884">
    <property type="entry name" value="SANT_dom"/>
</dbReference>
<feature type="domain" description="SANT" evidence="2">
    <location>
        <begin position="589"/>
        <end position="635"/>
    </location>
</feature>
<keyword evidence="4" id="KW-1185">Reference proteome</keyword>
<dbReference type="InterPro" id="IPR001005">
    <property type="entry name" value="SANT/Myb"/>
</dbReference>
<dbReference type="InterPro" id="IPR009057">
    <property type="entry name" value="Homeodomain-like_sf"/>
</dbReference>
<feature type="domain" description="SANT" evidence="2">
    <location>
        <begin position="358"/>
        <end position="409"/>
    </location>
</feature>
<evidence type="ECO:0000256" key="1">
    <source>
        <dbReference type="SAM" id="MobiDB-lite"/>
    </source>
</evidence>
<dbReference type="GO" id="GO:0006357">
    <property type="term" value="P:regulation of transcription by RNA polymerase II"/>
    <property type="evidence" value="ECO:0007669"/>
    <property type="project" value="TreeGrafter"/>
</dbReference>
<dbReference type="Gene3D" id="1.20.58.1880">
    <property type="match status" value="1"/>
</dbReference>
<feature type="compositionally biased region" description="Basic residues" evidence="1">
    <location>
        <begin position="534"/>
        <end position="545"/>
    </location>
</feature>
<feature type="compositionally biased region" description="Acidic residues" evidence="1">
    <location>
        <begin position="518"/>
        <end position="528"/>
    </location>
</feature>
<feature type="compositionally biased region" description="Low complexity" evidence="1">
    <location>
        <begin position="475"/>
        <end position="492"/>
    </location>
</feature>
<evidence type="ECO:0000259" key="2">
    <source>
        <dbReference type="PROSITE" id="PS51293"/>
    </source>
</evidence>
<dbReference type="PROSITE" id="PS51293">
    <property type="entry name" value="SANT"/>
    <property type="match status" value="2"/>
</dbReference>
<feature type="region of interest" description="Disordered" evidence="1">
    <location>
        <begin position="46"/>
        <end position="102"/>
    </location>
</feature>
<dbReference type="InterPro" id="IPR051571">
    <property type="entry name" value="N-CoR_corepressor"/>
</dbReference>
<dbReference type="Proteomes" id="UP000298061">
    <property type="component" value="Unassembled WGS sequence"/>
</dbReference>
<dbReference type="PANTHER" id="PTHR13992">
    <property type="entry name" value="NUCLEAR RECEPTOR CO-REPRESSOR RELATED NCOR"/>
    <property type="match status" value="1"/>
</dbReference>
<feature type="compositionally biased region" description="Pro residues" evidence="1">
    <location>
        <begin position="776"/>
        <end position="787"/>
    </location>
</feature>
<name>A0A4Z0AAE8_9AGAM</name>
<feature type="compositionally biased region" description="Basic and acidic residues" evidence="1">
    <location>
        <begin position="65"/>
        <end position="74"/>
    </location>
</feature>
<dbReference type="CDD" id="cd00167">
    <property type="entry name" value="SANT"/>
    <property type="match status" value="1"/>
</dbReference>
<reference evidence="3 4" key="1">
    <citation type="submission" date="2019-02" db="EMBL/GenBank/DDBJ databases">
        <title>Genome sequencing of the rare red list fungi Hericium alpestre (H. flagellum).</title>
        <authorList>
            <person name="Buettner E."/>
            <person name="Kellner H."/>
        </authorList>
    </citation>
    <scope>NUCLEOTIDE SEQUENCE [LARGE SCALE GENOMIC DNA]</scope>
    <source>
        <strain evidence="3 4">DSM 108284</strain>
    </source>
</reference>
<dbReference type="SUPFAM" id="SSF46689">
    <property type="entry name" value="Homeodomain-like"/>
    <property type="match status" value="2"/>
</dbReference>
<gene>
    <name evidence="3" type="ORF">EWM64_g1081</name>
</gene>
<feature type="region of interest" description="Disordered" evidence="1">
    <location>
        <begin position="446"/>
        <end position="547"/>
    </location>
</feature>
<feature type="compositionally biased region" description="Basic residues" evidence="1">
    <location>
        <begin position="450"/>
        <end position="461"/>
    </location>
</feature>
<dbReference type="Gene3D" id="1.10.10.60">
    <property type="entry name" value="Homeodomain-like"/>
    <property type="match status" value="1"/>
</dbReference>
<dbReference type="AlphaFoldDB" id="A0A4Z0AAE8"/>